<feature type="non-terminal residue" evidence="1">
    <location>
        <position position="1"/>
    </location>
</feature>
<protein>
    <submittedName>
        <fullName evidence="1">Uncharacterized protein</fullName>
    </submittedName>
</protein>
<evidence type="ECO:0000313" key="1">
    <source>
        <dbReference type="EMBL" id="CDW40166.1"/>
    </source>
</evidence>
<dbReference type="AlphaFoldDB" id="A0A0K2UR01"/>
<dbReference type="EMBL" id="HACA01022805">
    <property type="protein sequence ID" value="CDW40166.1"/>
    <property type="molecule type" value="Transcribed_RNA"/>
</dbReference>
<sequence>SFSHDPTADPYLYFFERSRIASLKSIYLIVFDDLSLSAFRLWNQRNWAFSSITPNPDISLGCERNPLGYNGTDHTSSSNSFKIGYPPF</sequence>
<name>A0A0K2UR01_LEPSM</name>
<reference evidence="1" key="1">
    <citation type="submission" date="2014-05" db="EMBL/GenBank/DDBJ databases">
        <authorList>
            <person name="Chronopoulou M."/>
        </authorList>
    </citation>
    <scope>NUCLEOTIDE SEQUENCE</scope>
    <source>
        <tissue evidence="1">Whole organism</tissue>
    </source>
</reference>
<organism evidence="1">
    <name type="scientific">Lepeophtheirus salmonis</name>
    <name type="common">Salmon louse</name>
    <name type="synonym">Caligus salmonis</name>
    <dbReference type="NCBI Taxonomy" id="72036"/>
    <lineage>
        <taxon>Eukaryota</taxon>
        <taxon>Metazoa</taxon>
        <taxon>Ecdysozoa</taxon>
        <taxon>Arthropoda</taxon>
        <taxon>Crustacea</taxon>
        <taxon>Multicrustacea</taxon>
        <taxon>Hexanauplia</taxon>
        <taxon>Copepoda</taxon>
        <taxon>Siphonostomatoida</taxon>
        <taxon>Caligidae</taxon>
        <taxon>Lepeophtheirus</taxon>
    </lineage>
</organism>
<accession>A0A0K2UR01</accession>
<proteinExistence type="predicted"/>